<organism evidence="7 8">
    <name type="scientific">Sphingomonas piscis</name>
    <dbReference type="NCBI Taxonomy" id="2714943"/>
    <lineage>
        <taxon>Bacteria</taxon>
        <taxon>Pseudomonadati</taxon>
        <taxon>Pseudomonadota</taxon>
        <taxon>Alphaproteobacteria</taxon>
        <taxon>Sphingomonadales</taxon>
        <taxon>Sphingomonadaceae</taxon>
        <taxon>Sphingomonas</taxon>
    </lineage>
</organism>
<accession>A0A6G7YNW6</accession>
<reference evidence="7 8" key="1">
    <citation type="submission" date="2020-03" db="EMBL/GenBank/DDBJ databases">
        <title>Sphingomonas sp. nov., isolated from fish.</title>
        <authorList>
            <person name="Hyun D.-W."/>
            <person name="Bae J.-W."/>
        </authorList>
    </citation>
    <scope>NUCLEOTIDE SEQUENCE [LARGE SCALE GENOMIC DNA]</scope>
    <source>
        <strain evidence="7 8">HDW15B</strain>
    </source>
</reference>
<evidence type="ECO:0000313" key="8">
    <source>
        <dbReference type="Proteomes" id="UP000503222"/>
    </source>
</evidence>
<dbReference type="PANTHER" id="PTHR40980">
    <property type="entry name" value="PLUG DOMAIN-CONTAINING PROTEIN"/>
    <property type="match status" value="1"/>
</dbReference>
<comment type="subcellular location">
    <subcellularLocation>
        <location evidence="1">Cell outer membrane</location>
    </subcellularLocation>
</comment>
<dbReference type="SUPFAM" id="SSF56935">
    <property type="entry name" value="Porins"/>
    <property type="match status" value="1"/>
</dbReference>
<name>A0A6G7YNW6_9SPHN</name>
<feature type="chain" id="PRO_5026349315" evidence="5">
    <location>
        <begin position="33"/>
        <end position="955"/>
    </location>
</feature>
<feature type="compositionally biased region" description="Polar residues" evidence="4">
    <location>
        <begin position="35"/>
        <end position="50"/>
    </location>
</feature>
<keyword evidence="7" id="KW-0675">Receptor</keyword>
<dbReference type="AlphaFoldDB" id="A0A6G7YNW6"/>
<dbReference type="InterPro" id="IPR012910">
    <property type="entry name" value="Plug_dom"/>
</dbReference>
<dbReference type="InterPro" id="IPR010104">
    <property type="entry name" value="TonB_rcpt_bac"/>
</dbReference>
<gene>
    <name evidence="7" type="ORF">G7077_05455</name>
</gene>
<dbReference type="Proteomes" id="UP000503222">
    <property type="component" value="Chromosome"/>
</dbReference>
<keyword evidence="8" id="KW-1185">Reference proteome</keyword>
<dbReference type="NCBIfam" id="TIGR01782">
    <property type="entry name" value="TonB-Xanth-Caul"/>
    <property type="match status" value="1"/>
</dbReference>
<protein>
    <submittedName>
        <fullName evidence="7">TonB-dependent receptor</fullName>
    </submittedName>
</protein>
<evidence type="ECO:0000256" key="3">
    <source>
        <dbReference type="ARBA" id="ARBA00023237"/>
    </source>
</evidence>
<dbReference type="CDD" id="cd01347">
    <property type="entry name" value="ligand_gated_channel"/>
    <property type="match status" value="1"/>
</dbReference>
<keyword evidence="5" id="KW-0732">Signal</keyword>
<dbReference type="KEGG" id="spii:G7077_05455"/>
<dbReference type="PANTHER" id="PTHR40980:SF3">
    <property type="entry name" value="TONB-DEPENDENT RECEPTOR-LIKE BETA-BARREL DOMAIN-CONTAINING PROTEIN"/>
    <property type="match status" value="1"/>
</dbReference>
<sequence length="955" mass="103026">MLRLSTRAHITGAVSPFALGVALIVGAAPAHAQDTAQETATSVGPSTDGTPSDAAGVEAAPPVTEGADLVVTGIRASLAQSERIKKNNAVIVEAISAEDIGKLPDVSIADSLARLPGVTAQRLEGRDQRLSIRGLGPDFGTTLLNGREQVTVGDNRGVEYDQYPSEFFRNVIVYKSANAGVVPAGISGTVDLRMLRPLKEKPTLAVQLRGQLNSQDKLNPEGKRVGHRASATWVQQFAQDTVGVALGFSTTRSPTQNERYNSWGFPAEATVGGNFIIGGAKPYVQSSILDRTGVVGTIEVQPNDRLHITLDGLYSKFKETQYLRGIEFPIAPAWGSAATIAPGYTVEDGLVTDATVSGVVGVVRNDFNRRKANNYSLGANVVYALTEGLNLTVDGSWSNTERTDFLLENYSGTGYNLSGARDTLNISLGDDNRYQIVPTLSYTNPANFVLTDPRGWGYNGTATVVQSGFLNRPDFQDDLKALRTSLDGQIGGGFLSKWEVGAIFSRRSKDSRYKSYFLCPKDPNPSCTLTSGQALSAPIPSEAVNGTVPLDYLGVPGMLALDPLYLYRNSYDREFDNRPDSLARDYNVTEKVLTGYAALTIDTELGAMPLGGTVGVQVVRTNQSSSGRLANLATIGGVPTVTLTDAEQSHRYTDVLPSLALSLEATEGLFIKAGASKTMVRPRMDQERITQNVSIDFSRLSGTTAANSAFSSTGGNPALEPYRSRNLDLSIENYFRKGGYLALTAFRKKLTDFVDPNNAAVYDFADLAANLPAVIRAQIGTTQGRLGFPANTGRGYIRGQELSLSMPFANFSSVLDGFGIFSSVSRVKSRVRFANSPDAITIPGLSKWVGTAEGYYEKNGFQARVSYRYRSKFLAEIAGLSANPEFRTARPEGILDAQIGYEFQPGSALEGLSILAQGKNLTDRPFVTYELGDSRFVRDYQRYGRDFYLGIAYKF</sequence>
<feature type="region of interest" description="Disordered" evidence="4">
    <location>
        <begin position="35"/>
        <end position="61"/>
    </location>
</feature>
<dbReference type="Pfam" id="PF07715">
    <property type="entry name" value="Plug"/>
    <property type="match status" value="1"/>
</dbReference>
<evidence type="ECO:0000256" key="4">
    <source>
        <dbReference type="SAM" id="MobiDB-lite"/>
    </source>
</evidence>
<dbReference type="Gene3D" id="2.170.130.10">
    <property type="entry name" value="TonB-dependent receptor, plug domain"/>
    <property type="match status" value="1"/>
</dbReference>
<evidence type="ECO:0000256" key="5">
    <source>
        <dbReference type="SAM" id="SignalP"/>
    </source>
</evidence>
<keyword evidence="2" id="KW-0472">Membrane</keyword>
<evidence type="ECO:0000256" key="2">
    <source>
        <dbReference type="ARBA" id="ARBA00023136"/>
    </source>
</evidence>
<dbReference type="InterPro" id="IPR037066">
    <property type="entry name" value="Plug_dom_sf"/>
</dbReference>
<dbReference type="InterPro" id="IPR036942">
    <property type="entry name" value="Beta-barrel_TonB_sf"/>
</dbReference>
<feature type="signal peptide" evidence="5">
    <location>
        <begin position="1"/>
        <end position="32"/>
    </location>
</feature>
<dbReference type="EMBL" id="CP049869">
    <property type="protein sequence ID" value="QIK78432.1"/>
    <property type="molecule type" value="Genomic_DNA"/>
</dbReference>
<evidence type="ECO:0000256" key="1">
    <source>
        <dbReference type="ARBA" id="ARBA00004442"/>
    </source>
</evidence>
<feature type="domain" description="TonB-dependent receptor plug" evidence="6">
    <location>
        <begin position="86"/>
        <end position="179"/>
    </location>
</feature>
<evidence type="ECO:0000313" key="7">
    <source>
        <dbReference type="EMBL" id="QIK78432.1"/>
    </source>
</evidence>
<keyword evidence="3" id="KW-0998">Cell outer membrane</keyword>
<evidence type="ECO:0000259" key="6">
    <source>
        <dbReference type="Pfam" id="PF07715"/>
    </source>
</evidence>
<dbReference type="GO" id="GO:0009279">
    <property type="term" value="C:cell outer membrane"/>
    <property type="evidence" value="ECO:0007669"/>
    <property type="project" value="UniProtKB-SubCell"/>
</dbReference>
<proteinExistence type="predicted"/>
<dbReference type="Gene3D" id="2.40.170.20">
    <property type="entry name" value="TonB-dependent receptor, beta-barrel domain"/>
    <property type="match status" value="1"/>
</dbReference>
<dbReference type="RefSeq" id="WP_166410825.1">
    <property type="nucleotide sequence ID" value="NZ_CP049869.1"/>
</dbReference>